<organism evidence="1 2">
    <name type="scientific">Rhizorhabdus dicambivorans</name>
    <dbReference type="NCBI Taxonomy" id="1850238"/>
    <lineage>
        <taxon>Bacteria</taxon>
        <taxon>Pseudomonadati</taxon>
        <taxon>Pseudomonadota</taxon>
        <taxon>Alphaproteobacteria</taxon>
        <taxon>Sphingomonadales</taxon>
        <taxon>Sphingomonadaceae</taxon>
        <taxon>Rhizorhabdus</taxon>
    </lineage>
</organism>
<reference evidence="1 2" key="1">
    <citation type="submission" date="2017-09" db="EMBL/GenBank/DDBJ databases">
        <title>The Catabolism of 3,6-Dichlorosalicylic acid is Initiated by the Cytochrome P450 Monooxygenase DsmABC in Rhizorhabdus dicambivorans Ndbn-20.</title>
        <authorList>
            <person name="Na L."/>
        </authorList>
    </citation>
    <scope>NUCLEOTIDE SEQUENCE [LARGE SCALE GENOMIC DNA]</scope>
    <source>
        <strain evidence="1 2">Ndbn-20m</strain>
    </source>
</reference>
<proteinExistence type="predicted"/>
<accession>A0A2A4FU85</accession>
<protein>
    <submittedName>
        <fullName evidence="1">DUF2274 domain-containing protein</fullName>
    </submittedName>
</protein>
<gene>
    <name evidence="1" type="ORF">COO09_17580</name>
</gene>
<name>A0A2A4FU85_9SPHN</name>
<dbReference type="RefSeq" id="WP_066968395.1">
    <property type="nucleotide sequence ID" value="NZ_CP023449.1"/>
</dbReference>
<sequence length="71" mass="7916">MADLKLPQLPDRNPVKLNISVMPDLHLALTEYAALYASTYGRDEPVVELIPAMLAAFLDSDRSFTRNRGRG</sequence>
<evidence type="ECO:0000313" key="1">
    <source>
        <dbReference type="EMBL" id="PCE41008.1"/>
    </source>
</evidence>
<dbReference type="OrthoDB" id="9803810at2"/>
<evidence type="ECO:0000313" key="2">
    <source>
        <dbReference type="Proteomes" id="UP000218934"/>
    </source>
</evidence>
<dbReference type="AlphaFoldDB" id="A0A2A4FU85"/>
<dbReference type="KEGG" id="rdi:CMV14_15670"/>
<dbReference type="InterPro" id="IPR018733">
    <property type="entry name" value="DUF2274"/>
</dbReference>
<dbReference type="EMBL" id="NWUF01000020">
    <property type="protein sequence ID" value="PCE41008.1"/>
    <property type="molecule type" value="Genomic_DNA"/>
</dbReference>
<dbReference type="Proteomes" id="UP000218934">
    <property type="component" value="Unassembled WGS sequence"/>
</dbReference>
<dbReference type="Pfam" id="PF10038">
    <property type="entry name" value="DUF2274"/>
    <property type="match status" value="1"/>
</dbReference>
<keyword evidence="2" id="KW-1185">Reference proteome</keyword>
<comment type="caution">
    <text evidence="1">The sequence shown here is derived from an EMBL/GenBank/DDBJ whole genome shotgun (WGS) entry which is preliminary data.</text>
</comment>